<evidence type="ECO:0000313" key="4">
    <source>
        <dbReference type="EMBL" id="KAB2334469.1"/>
    </source>
</evidence>
<dbReference type="OrthoDB" id="179400at2"/>
<dbReference type="Proteomes" id="UP000481030">
    <property type="component" value="Unassembled WGS sequence"/>
</dbReference>
<keyword evidence="1 3" id="KW-0732">Signal</keyword>
<dbReference type="InterPro" id="IPR006059">
    <property type="entry name" value="SBP"/>
</dbReference>
<dbReference type="GO" id="GO:0030975">
    <property type="term" value="F:thiamine binding"/>
    <property type="evidence" value="ECO:0007669"/>
    <property type="project" value="TreeGrafter"/>
</dbReference>
<dbReference type="AlphaFoldDB" id="A0A6L3V519"/>
<dbReference type="PANTHER" id="PTHR30006">
    <property type="entry name" value="THIAMINE-BINDING PERIPLASMIC PROTEIN-RELATED"/>
    <property type="match status" value="1"/>
</dbReference>
<organism evidence="4 5">
    <name type="scientific">Cytobacillus depressus</name>
    <dbReference type="NCBI Taxonomy" id="1602942"/>
    <lineage>
        <taxon>Bacteria</taxon>
        <taxon>Bacillati</taxon>
        <taxon>Bacillota</taxon>
        <taxon>Bacilli</taxon>
        <taxon>Bacillales</taxon>
        <taxon>Bacillaceae</taxon>
        <taxon>Cytobacillus</taxon>
    </lineage>
</organism>
<reference evidence="4 5" key="1">
    <citation type="journal article" date="2016" name="Antonie Van Leeuwenhoek">
        <title>Bacillus depressus sp. nov., isolated from soil of a sunflower field.</title>
        <authorList>
            <person name="Wei X."/>
            <person name="Xin D."/>
            <person name="Xin Y."/>
            <person name="Zhang H."/>
            <person name="Wang T."/>
            <person name="Zhang J."/>
        </authorList>
    </citation>
    <scope>NUCLEOTIDE SEQUENCE [LARGE SCALE GENOMIC DNA]</scope>
    <source>
        <strain evidence="4 5">BZ1</strain>
    </source>
</reference>
<feature type="chain" id="PRO_5039608896" evidence="3">
    <location>
        <begin position="21"/>
        <end position="366"/>
    </location>
</feature>
<dbReference type="Pfam" id="PF13416">
    <property type="entry name" value="SBP_bac_8"/>
    <property type="match status" value="1"/>
</dbReference>
<dbReference type="EMBL" id="WBOS01000006">
    <property type="protein sequence ID" value="KAB2334469.1"/>
    <property type="molecule type" value="Genomic_DNA"/>
</dbReference>
<feature type="signal peptide" evidence="3">
    <location>
        <begin position="1"/>
        <end position="20"/>
    </location>
</feature>
<name>A0A6L3V519_9BACI</name>
<dbReference type="Gene3D" id="3.40.190.10">
    <property type="entry name" value="Periplasmic binding protein-like II"/>
    <property type="match status" value="2"/>
</dbReference>
<evidence type="ECO:0000256" key="1">
    <source>
        <dbReference type="ARBA" id="ARBA00022729"/>
    </source>
</evidence>
<comment type="caution">
    <text evidence="4">The sequence shown here is derived from an EMBL/GenBank/DDBJ whole genome shotgun (WGS) entry which is preliminary data.</text>
</comment>
<dbReference type="PROSITE" id="PS51257">
    <property type="entry name" value="PROKAR_LIPOPROTEIN"/>
    <property type="match status" value="1"/>
</dbReference>
<proteinExistence type="predicted"/>
<evidence type="ECO:0000256" key="3">
    <source>
        <dbReference type="SAM" id="SignalP"/>
    </source>
</evidence>
<dbReference type="PANTHER" id="PTHR30006:SF2">
    <property type="entry name" value="ABC TRANSPORTER SUBSTRATE-BINDING PROTEIN"/>
    <property type="match status" value="1"/>
</dbReference>
<dbReference type="SUPFAM" id="SSF53850">
    <property type="entry name" value="Periplasmic binding protein-like II"/>
    <property type="match status" value="1"/>
</dbReference>
<dbReference type="RefSeq" id="WP_151535543.1">
    <property type="nucleotide sequence ID" value="NZ_WBOS01000006.1"/>
</dbReference>
<dbReference type="GO" id="GO:0030976">
    <property type="term" value="F:thiamine pyrophosphate binding"/>
    <property type="evidence" value="ECO:0007669"/>
    <property type="project" value="TreeGrafter"/>
</dbReference>
<evidence type="ECO:0000256" key="2">
    <source>
        <dbReference type="SAM" id="MobiDB-lite"/>
    </source>
</evidence>
<dbReference type="GO" id="GO:0030288">
    <property type="term" value="C:outer membrane-bounded periplasmic space"/>
    <property type="evidence" value="ECO:0007669"/>
    <property type="project" value="TreeGrafter"/>
</dbReference>
<gene>
    <name evidence="4" type="ORF">F7731_14740</name>
</gene>
<protein>
    <submittedName>
        <fullName evidence="4">Extracellular solute-binding protein</fullName>
    </submittedName>
</protein>
<accession>A0A6L3V519</accession>
<evidence type="ECO:0000313" key="5">
    <source>
        <dbReference type="Proteomes" id="UP000481030"/>
    </source>
</evidence>
<keyword evidence="5" id="KW-1185">Reference proteome</keyword>
<sequence length="366" mass="39459">MKKIITLISIVFLIVLSACGAPTPQKAGETANTKPSKDGEKSITIAGNGGVIEKTIRDVIAPKFKEETGITVNYVPGLSGEILSKVELQKNAPQIDIAIFVPTDVYRANDKGLTEKVDESNAPNMSNVDPKFIAVEGAGAPVFGLVIAPAYNTKSFKEKGLKPIESWNDLPSGQYEGRTAFVDITNDWGFNTLYALAMTNGGGTDNVEPGIEKAKELAGYSPTFYKNSTQVMPAIQQGSADVTVMGSYVIGDLALSGVPIKMAVPKEGVPVQAFSGALVKNAPHEKEALEFINYLISKESQALISEQGFYPVVEGLELPEKFQEAIGLKDTDKTYKPDPAVFAEIRAEWSDRWTKEVVPEIGKLLK</sequence>
<dbReference type="CDD" id="cd13589">
    <property type="entry name" value="PBP2_polyamine_RpCGA009"/>
    <property type="match status" value="1"/>
</dbReference>
<dbReference type="GO" id="GO:0015888">
    <property type="term" value="P:thiamine transport"/>
    <property type="evidence" value="ECO:0007669"/>
    <property type="project" value="TreeGrafter"/>
</dbReference>
<feature type="region of interest" description="Disordered" evidence="2">
    <location>
        <begin position="23"/>
        <end position="44"/>
    </location>
</feature>